<evidence type="ECO:0000313" key="4">
    <source>
        <dbReference type="Proteomes" id="UP001597205"/>
    </source>
</evidence>
<dbReference type="PANTHER" id="PTHR43752">
    <property type="entry name" value="BNR/ASP-BOX REPEAT FAMILY PROTEIN"/>
    <property type="match status" value="1"/>
</dbReference>
<accession>A0ABW3RPG6</accession>
<dbReference type="CDD" id="cd15482">
    <property type="entry name" value="Sialidase_non-viral"/>
    <property type="match status" value="1"/>
</dbReference>
<dbReference type="InterPro" id="IPR011040">
    <property type="entry name" value="Sialidase"/>
</dbReference>
<keyword evidence="1" id="KW-0732">Signal</keyword>
<organism evidence="3 4">
    <name type="scientific">Sphingobacterium daejeonense</name>
    <dbReference type="NCBI Taxonomy" id="371142"/>
    <lineage>
        <taxon>Bacteria</taxon>
        <taxon>Pseudomonadati</taxon>
        <taxon>Bacteroidota</taxon>
        <taxon>Sphingobacteriia</taxon>
        <taxon>Sphingobacteriales</taxon>
        <taxon>Sphingobacteriaceae</taxon>
        <taxon>Sphingobacterium</taxon>
    </lineage>
</organism>
<feature type="domain" description="Sialidase" evidence="2">
    <location>
        <begin position="53"/>
        <end position="326"/>
    </location>
</feature>
<dbReference type="InterPro" id="IPR036278">
    <property type="entry name" value="Sialidase_sf"/>
</dbReference>
<feature type="signal peptide" evidence="1">
    <location>
        <begin position="1"/>
        <end position="19"/>
    </location>
</feature>
<keyword evidence="4" id="KW-1185">Reference proteome</keyword>
<dbReference type="Gene3D" id="2.120.10.10">
    <property type="match status" value="1"/>
</dbReference>
<dbReference type="SUPFAM" id="SSF50939">
    <property type="entry name" value="Sialidases"/>
    <property type="match status" value="1"/>
</dbReference>
<comment type="caution">
    <text evidence="3">The sequence shown here is derived from an EMBL/GenBank/DDBJ whole genome shotgun (WGS) entry which is preliminary data.</text>
</comment>
<evidence type="ECO:0000256" key="1">
    <source>
        <dbReference type="SAM" id="SignalP"/>
    </source>
</evidence>
<reference evidence="4" key="1">
    <citation type="journal article" date="2019" name="Int. J. Syst. Evol. Microbiol.">
        <title>The Global Catalogue of Microorganisms (GCM) 10K type strain sequencing project: providing services to taxonomists for standard genome sequencing and annotation.</title>
        <authorList>
            <consortium name="The Broad Institute Genomics Platform"/>
            <consortium name="The Broad Institute Genome Sequencing Center for Infectious Disease"/>
            <person name="Wu L."/>
            <person name="Ma J."/>
        </authorList>
    </citation>
    <scope>NUCLEOTIDE SEQUENCE [LARGE SCALE GENOMIC DNA]</scope>
    <source>
        <strain evidence="4">CCUG 52468</strain>
    </source>
</reference>
<evidence type="ECO:0000313" key="3">
    <source>
        <dbReference type="EMBL" id="MFD1167130.1"/>
    </source>
</evidence>
<dbReference type="EMBL" id="JBHTKY010000031">
    <property type="protein sequence ID" value="MFD1167130.1"/>
    <property type="molecule type" value="Genomic_DNA"/>
</dbReference>
<dbReference type="Proteomes" id="UP001597205">
    <property type="component" value="Unassembled WGS sequence"/>
</dbReference>
<dbReference type="RefSeq" id="WP_380898266.1">
    <property type="nucleotide sequence ID" value="NZ_JBHTKY010000031.1"/>
</dbReference>
<sequence length="342" mass="38919">MKTFTCLLFLLTVTANSFAQSVIPKILRSEFIFETGKHFAQCHASSIEETKDGKLLATWFAGSREGNPDVKIWGSVYDGDSWSEPKIWADGISDQTYPCWNPVLFRKNGDSKVYLFYKVGPNPREWWGMVKESDDNGKTWSEAKKLPEGILGPIKNKPKQLANGTIIAPSSEEISETRWIAHVEIADLDMNNWKKYPINHESSFNVIQPSVLIHPDNSLQVLCRSREGSVISSWSKDNGETWSNLEETNLVNPNSGTDAIAVGKDYWIVYNPDIPGKEWWEGRAKLNIAASTDGMDWEKFMELENEDKGEYSYPTIFQDSKGKIHITYTFDRKNIKHVILEP</sequence>
<dbReference type="PANTHER" id="PTHR43752:SF2">
    <property type="entry name" value="BNR_ASP-BOX REPEAT FAMILY PROTEIN"/>
    <property type="match status" value="1"/>
</dbReference>
<name>A0ABW3RPG6_9SPHI</name>
<evidence type="ECO:0000259" key="2">
    <source>
        <dbReference type="Pfam" id="PF13088"/>
    </source>
</evidence>
<protein>
    <submittedName>
        <fullName evidence="3">Exo-alpha-sialidase</fullName>
    </submittedName>
</protein>
<proteinExistence type="predicted"/>
<gene>
    <name evidence="3" type="ORF">ACFQ2C_16120</name>
</gene>
<dbReference type="Pfam" id="PF13088">
    <property type="entry name" value="BNR_2"/>
    <property type="match status" value="1"/>
</dbReference>
<feature type="chain" id="PRO_5047541258" evidence="1">
    <location>
        <begin position="20"/>
        <end position="342"/>
    </location>
</feature>